<gene>
    <name evidence="2" type="ORF">NA56DRAFT_665657</name>
</gene>
<dbReference type="PANTHER" id="PTHR23257">
    <property type="entry name" value="SERINE-THREONINE PROTEIN KINASE"/>
    <property type="match status" value="1"/>
</dbReference>
<dbReference type="Pfam" id="PF00069">
    <property type="entry name" value="Pkinase"/>
    <property type="match status" value="1"/>
</dbReference>
<dbReference type="InterPro" id="IPR000719">
    <property type="entry name" value="Prot_kinase_dom"/>
</dbReference>
<name>A0A2J6PGX1_9HELO</name>
<feature type="domain" description="Protein kinase" evidence="1">
    <location>
        <begin position="1"/>
        <end position="190"/>
    </location>
</feature>
<dbReference type="InterPro" id="IPR008271">
    <property type="entry name" value="Ser/Thr_kinase_AS"/>
</dbReference>
<dbReference type="GO" id="GO:0005737">
    <property type="term" value="C:cytoplasm"/>
    <property type="evidence" value="ECO:0007669"/>
    <property type="project" value="TreeGrafter"/>
</dbReference>
<evidence type="ECO:0000313" key="2">
    <source>
        <dbReference type="EMBL" id="PMD13268.1"/>
    </source>
</evidence>
<dbReference type="SUPFAM" id="SSF56112">
    <property type="entry name" value="Protein kinase-like (PK-like)"/>
    <property type="match status" value="1"/>
</dbReference>
<dbReference type="OrthoDB" id="4062651at2759"/>
<proteinExistence type="predicted"/>
<dbReference type="STRING" id="1745343.A0A2J6PGX1"/>
<reference evidence="2 3" key="1">
    <citation type="submission" date="2016-05" db="EMBL/GenBank/DDBJ databases">
        <title>A degradative enzymes factory behind the ericoid mycorrhizal symbiosis.</title>
        <authorList>
            <consortium name="DOE Joint Genome Institute"/>
            <person name="Martino E."/>
            <person name="Morin E."/>
            <person name="Grelet G."/>
            <person name="Kuo A."/>
            <person name="Kohler A."/>
            <person name="Daghino S."/>
            <person name="Barry K."/>
            <person name="Choi C."/>
            <person name="Cichocki N."/>
            <person name="Clum A."/>
            <person name="Copeland A."/>
            <person name="Hainaut M."/>
            <person name="Haridas S."/>
            <person name="Labutti K."/>
            <person name="Lindquist E."/>
            <person name="Lipzen A."/>
            <person name="Khouja H.-R."/>
            <person name="Murat C."/>
            <person name="Ohm R."/>
            <person name="Olson A."/>
            <person name="Spatafora J."/>
            <person name="Veneault-Fourrey C."/>
            <person name="Henrissat B."/>
            <person name="Grigoriev I."/>
            <person name="Martin F."/>
            <person name="Perotto S."/>
        </authorList>
    </citation>
    <scope>NUCLEOTIDE SEQUENCE [LARGE SCALE GENOMIC DNA]</scope>
    <source>
        <strain evidence="2 3">UAMH 7357</strain>
    </source>
</reference>
<dbReference type="Proteomes" id="UP000235672">
    <property type="component" value="Unassembled WGS sequence"/>
</dbReference>
<dbReference type="Gene3D" id="1.10.510.10">
    <property type="entry name" value="Transferase(Phosphotransferase) domain 1"/>
    <property type="match status" value="1"/>
</dbReference>
<dbReference type="PROSITE" id="PS00108">
    <property type="entry name" value="PROTEIN_KINASE_ST"/>
    <property type="match status" value="1"/>
</dbReference>
<organism evidence="2 3">
    <name type="scientific">Hyaloscypha hepaticicola</name>
    <dbReference type="NCBI Taxonomy" id="2082293"/>
    <lineage>
        <taxon>Eukaryota</taxon>
        <taxon>Fungi</taxon>
        <taxon>Dikarya</taxon>
        <taxon>Ascomycota</taxon>
        <taxon>Pezizomycotina</taxon>
        <taxon>Leotiomycetes</taxon>
        <taxon>Helotiales</taxon>
        <taxon>Hyaloscyphaceae</taxon>
        <taxon>Hyaloscypha</taxon>
    </lineage>
</organism>
<dbReference type="EMBL" id="KZ613533">
    <property type="protein sequence ID" value="PMD13268.1"/>
    <property type="molecule type" value="Genomic_DNA"/>
</dbReference>
<dbReference type="GO" id="GO:0005524">
    <property type="term" value="F:ATP binding"/>
    <property type="evidence" value="ECO:0007669"/>
    <property type="project" value="InterPro"/>
</dbReference>
<dbReference type="GO" id="GO:0007165">
    <property type="term" value="P:signal transduction"/>
    <property type="evidence" value="ECO:0007669"/>
    <property type="project" value="TreeGrafter"/>
</dbReference>
<keyword evidence="3" id="KW-1185">Reference proteome</keyword>
<dbReference type="InterPro" id="IPR011009">
    <property type="entry name" value="Kinase-like_dom_sf"/>
</dbReference>
<sequence length="605" mass="68057">MDIASGLHALHQLGFTYRDLKLSNILVDSCPLNGIRAILTDFSGSIEHVPGMLAVDKGHYTPEWAAPEELTGCYNNTSNIYDYRLCDVYSFGTIVATLWIEEYIKPLSPIPCFLSSYCTETNGTTVEDQSKTLEMMKKRPDNAEDSPISVALAKLSVNNPSLVGDILRLTLCREPEERVQMDRVLLELGFPHANERVQHIQENQADIAHNSYTRFSRVLDELMRISELVKAVVKDKYPDLTLPKKLSDDESELWKIIQKINLEVQTKPLGREKNSLFATLAFDVSLCSLYGLGTSVNETQSLEWLLFSANLGNELAMGMTVPIAFSINENEEMKSWMRLHLGLSMLKGSHHSANYLTKLFPADCIALRRVVQKQSEGRDSTAENDRIKAQLDRWADHLDHLYNASTPSEPFDLNQGMSLYLGRCAAINGRFVPNDPHQPLGTDLAWTAKALYPPVLEARGTTISTTPRWISLYCFFLLFEQNTDKVVSVLDVLETLGPSDLTREMHATHTLNLLLKVYENPDMNVGYRLKLGENFKLRQIEMLQFLLNRGVDPFLSVATEDGPILCPFISGVMANNALATKLMLEHANNRGIDISEKLALRENPF</sequence>
<dbReference type="InterPro" id="IPR050167">
    <property type="entry name" value="Ser_Thr_protein_kinase"/>
</dbReference>
<keyword evidence="2" id="KW-0418">Kinase</keyword>
<evidence type="ECO:0000313" key="3">
    <source>
        <dbReference type="Proteomes" id="UP000235672"/>
    </source>
</evidence>
<dbReference type="GO" id="GO:0004672">
    <property type="term" value="F:protein kinase activity"/>
    <property type="evidence" value="ECO:0007669"/>
    <property type="project" value="InterPro"/>
</dbReference>
<dbReference type="AlphaFoldDB" id="A0A2J6PGX1"/>
<dbReference type="PROSITE" id="PS50011">
    <property type="entry name" value="PROTEIN_KINASE_DOM"/>
    <property type="match status" value="1"/>
</dbReference>
<protein>
    <submittedName>
        <fullName evidence="2">Kinase-like protein</fullName>
    </submittedName>
</protein>
<keyword evidence="2" id="KW-0808">Transferase</keyword>
<accession>A0A2J6PGX1</accession>
<evidence type="ECO:0000259" key="1">
    <source>
        <dbReference type="PROSITE" id="PS50011"/>
    </source>
</evidence>